<dbReference type="SMART" id="SM00198">
    <property type="entry name" value="SCP"/>
    <property type="match status" value="1"/>
</dbReference>
<dbReference type="PRINTS" id="PR00837">
    <property type="entry name" value="V5TPXLIKE"/>
</dbReference>
<dbReference type="InterPro" id="IPR035940">
    <property type="entry name" value="CAP_sf"/>
</dbReference>
<accession>A0A914H402</accession>
<dbReference type="Pfam" id="PF00188">
    <property type="entry name" value="CAP"/>
    <property type="match status" value="1"/>
</dbReference>
<dbReference type="InterPro" id="IPR001283">
    <property type="entry name" value="CRISP-related"/>
</dbReference>
<dbReference type="CDD" id="cd05382">
    <property type="entry name" value="CAP_GAPR1-like"/>
    <property type="match status" value="1"/>
</dbReference>
<dbReference type="SUPFAM" id="SSF55797">
    <property type="entry name" value="PR-1-like"/>
    <property type="match status" value="1"/>
</dbReference>
<proteinExistence type="predicted"/>
<keyword evidence="2" id="KW-1185">Reference proteome</keyword>
<sequence length="241" mass="27575">MVWDGVVFPNAFQAPHFFGHRPQKVEKAKMEWKEVNDAHCLEDAFPSSVPSPEMFPPVVSHSDKINGEMEENMQTEAQFVRQFVERHNELRELHGSPKLTVSEELCAMAKEWASKIAWQGHVSFAEMSGVGENVTVFPEGKCAREMVDYWYEENRKYEYDSPGWQEGTNYFSQIIWRSTKEIGVSRSTMRSFPQPTEREKKIANGNLNAVKNVVVVAFYRPAGNSNRSGQFVLNVSKPIAH</sequence>
<dbReference type="InterPro" id="IPR034113">
    <property type="entry name" value="SCP_GAPR1-like"/>
</dbReference>
<evidence type="ECO:0000313" key="2">
    <source>
        <dbReference type="Proteomes" id="UP000887572"/>
    </source>
</evidence>
<protein>
    <submittedName>
        <fullName evidence="3">SCP domain-containing protein</fullName>
    </submittedName>
</protein>
<dbReference type="Proteomes" id="UP000887572">
    <property type="component" value="Unplaced"/>
</dbReference>
<organism evidence="2 3">
    <name type="scientific">Globodera rostochiensis</name>
    <name type="common">Golden nematode worm</name>
    <name type="synonym">Heterodera rostochiensis</name>
    <dbReference type="NCBI Taxonomy" id="31243"/>
    <lineage>
        <taxon>Eukaryota</taxon>
        <taxon>Metazoa</taxon>
        <taxon>Ecdysozoa</taxon>
        <taxon>Nematoda</taxon>
        <taxon>Chromadorea</taxon>
        <taxon>Rhabditida</taxon>
        <taxon>Tylenchina</taxon>
        <taxon>Tylenchomorpha</taxon>
        <taxon>Tylenchoidea</taxon>
        <taxon>Heteroderidae</taxon>
        <taxon>Heteroderinae</taxon>
        <taxon>Globodera</taxon>
    </lineage>
</organism>
<name>A0A914H402_GLORO</name>
<dbReference type="PANTHER" id="PTHR10334">
    <property type="entry name" value="CYSTEINE-RICH SECRETORY PROTEIN-RELATED"/>
    <property type="match status" value="1"/>
</dbReference>
<evidence type="ECO:0000259" key="1">
    <source>
        <dbReference type="SMART" id="SM00198"/>
    </source>
</evidence>
<dbReference type="Gene3D" id="3.40.33.10">
    <property type="entry name" value="CAP"/>
    <property type="match status" value="1"/>
</dbReference>
<dbReference type="AlphaFoldDB" id="A0A914H402"/>
<reference evidence="3" key="1">
    <citation type="submission" date="2022-11" db="UniProtKB">
        <authorList>
            <consortium name="WormBaseParasite"/>
        </authorList>
    </citation>
    <scope>IDENTIFICATION</scope>
</reference>
<dbReference type="InterPro" id="IPR014044">
    <property type="entry name" value="CAP_dom"/>
</dbReference>
<evidence type="ECO:0000313" key="3">
    <source>
        <dbReference type="WBParaSite" id="Gr19_v10_g13431.t1"/>
    </source>
</evidence>
<dbReference type="WBParaSite" id="Gr19_v10_g13431.t1">
    <property type="protein sequence ID" value="Gr19_v10_g13431.t1"/>
    <property type="gene ID" value="Gr19_v10_g13431"/>
</dbReference>
<feature type="domain" description="SCP" evidence="1">
    <location>
        <begin position="78"/>
        <end position="227"/>
    </location>
</feature>